<dbReference type="Gene3D" id="1.25.40.20">
    <property type="entry name" value="Ankyrin repeat-containing domain"/>
    <property type="match status" value="1"/>
</dbReference>
<proteinExistence type="predicted"/>
<dbReference type="EMBL" id="REGN01000169">
    <property type="protein sequence ID" value="RNA43962.1"/>
    <property type="molecule type" value="Genomic_DNA"/>
</dbReference>
<dbReference type="PANTHER" id="PTHR24133">
    <property type="entry name" value="ANKYRIN DOMAIN-CONTAINING"/>
    <property type="match status" value="1"/>
</dbReference>
<dbReference type="SMART" id="SM00248">
    <property type="entry name" value="ANK"/>
    <property type="match status" value="8"/>
</dbReference>
<keyword evidence="1" id="KW-0040">ANK repeat</keyword>
<feature type="coiled-coil region" evidence="2">
    <location>
        <begin position="518"/>
        <end position="545"/>
    </location>
</feature>
<dbReference type="InterPro" id="IPR002110">
    <property type="entry name" value="Ankyrin_rpt"/>
</dbReference>
<feature type="repeat" description="ANK" evidence="1">
    <location>
        <begin position="273"/>
        <end position="305"/>
    </location>
</feature>
<gene>
    <name evidence="3" type="ORF">BpHYR1_011171</name>
</gene>
<dbReference type="OrthoDB" id="10261302at2759"/>
<feature type="repeat" description="ANK" evidence="1">
    <location>
        <begin position="241"/>
        <end position="273"/>
    </location>
</feature>
<reference evidence="3 4" key="1">
    <citation type="journal article" date="2018" name="Sci. Rep.">
        <title>Genomic signatures of local adaptation to the degree of environmental predictability in rotifers.</title>
        <authorList>
            <person name="Franch-Gras L."/>
            <person name="Hahn C."/>
            <person name="Garcia-Roger E.M."/>
            <person name="Carmona M.J."/>
            <person name="Serra M."/>
            <person name="Gomez A."/>
        </authorList>
    </citation>
    <scope>NUCLEOTIDE SEQUENCE [LARGE SCALE GENOMIC DNA]</scope>
    <source>
        <strain evidence="3">HYR1</strain>
    </source>
</reference>
<dbReference type="InterPro" id="IPR036770">
    <property type="entry name" value="Ankyrin_rpt-contain_sf"/>
</dbReference>
<sequence length="579" mass="64535">MDSETLLKICSRGDLQLLKAYISESTSDQIESIRDQNQASCLHYASRNGCINILQYLICEKKISPFLVSEVGATCLHDAAVKGRINAIEWLLKNTKLTSSHKDSNGATIWHLSSKFDQIDLIDWLIGFEGTKGAKAVTFNGATCHHFAASANAIRCLKRLVQILPSYVNNQMVNGITPIYLVIQENNLPVTKFLLKSGASLNLRAEEGMSIMHVACQNGNLTMVQMLSEEFSASLNESDQNGATPLHYACVNGNPKLVAYLLSNGVEIKADKFGNSPLHDAALNGHLECARLLIASKCDVSLKDGEGMSASDVASVNGFKNLAEEIKKFEQQKSTSHQTETVLQKSLTNRSLRKSPTSLLNSVHSPLFTDLTGVPSSTPSSDLDKLDELSKINSRTYTKNQAFLQLTHRSQLSMSSSQCDVTQVSAIDELDRCIAEFENSSKQSTKVYIDCSSIYSESDKTMNKLSPDQNNNVVSSKMPPPAPPLPSWNQRKESGIDEKSPFGFLKQVDRSRKTFNFMDELNNQLKRKNESCSKFEQTLEDIQKVTEYRVLRKTDQQSNMPEWKRKLIERKKLRQSQDI</sequence>
<protein>
    <submittedName>
        <fullName evidence="3">Espin isoform X1</fullName>
    </submittedName>
</protein>
<name>A0A3M7T7E9_BRAPC</name>
<feature type="repeat" description="ANK" evidence="1">
    <location>
        <begin position="174"/>
        <end position="206"/>
    </location>
</feature>
<evidence type="ECO:0000256" key="2">
    <source>
        <dbReference type="SAM" id="Coils"/>
    </source>
</evidence>
<dbReference type="PROSITE" id="PS50297">
    <property type="entry name" value="ANK_REP_REGION"/>
    <property type="match status" value="3"/>
</dbReference>
<keyword evidence="2" id="KW-0175">Coiled coil</keyword>
<dbReference type="Pfam" id="PF12796">
    <property type="entry name" value="Ank_2"/>
    <property type="match status" value="3"/>
</dbReference>
<comment type="caution">
    <text evidence="3">The sequence shown here is derived from an EMBL/GenBank/DDBJ whole genome shotgun (WGS) entry which is preliminary data.</text>
</comment>
<evidence type="ECO:0000256" key="1">
    <source>
        <dbReference type="PROSITE-ProRule" id="PRU00023"/>
    </source>
</evidence>
<evidence type="ECO:0000313" key="4">
    <source>
        <dbReference type="Proteomes" id="UP000276133"/>
    </source>
</evidence>
<dbReference type="InterPro" id="IPR052391">
    <property type="entry name" value="E3_Ligase-Neurotoxin"/>
</dbReference>
<evidence type="ECO:0000313" key="3">
    <source>
        <dbReference type="EMBL" id="RNA43962.1"/>
    </source>
</evidence>
<dbReference type="STRING" id="10195.A0A3M7T7E9"/>
<dbReference type="AlphaFoldDB" id="A0A3M7T7E9"/>
<dbReference type="Proteomes" id="UP000276133">
    <property type="component" value="Unassembled WGS sequence"/>
</dbReference>
<dbReference type="PROSITE" id="PS50088">
    <property type="entry name" value="ANK_REPEAT"/>
    <property type="match status" value="3"/>
</dbReference>
<organism evidence="3 4">
    <name type="scientific">Brachionus plicatilis</name>
    <name type="common">Marine rotifer</name>
    <name type="synonym">Brachionus muelleri</name>
    <dbReference type="NCBI Taxonomy" id="10195"/>
    <lineage>
        <taxon>Eukaryota</taxon>
        <taxon>Metazoa</taxon>
        <taxon>Spiralia</taxon>
        <taxon>Gnathifera</taxon>
        <taxon>Rotifera</taxon>
        <taxon>Eurotatoria</taxon>
        <taxon>Monogononta</taxon>
        <taxon>Pseudotrocha</taxon>
        <taxon>Ploima</taxon>
        <taxon>Brachionidae</taxon>
        <taxon>Brachionus</taxon>
    </lineage>
</organism>
<dbReference type="PANTHER" id="PTHR24133:SF40">
    <property type="entry name" value="ANKYRIN REPEAT DOMAIN 44"/>
    <property type="match status" value="1"/>
</dbReference>
<accession>A0A3M7T7E9</accession>
<keyword evidence="4" id="KW-1185">Reference proteome</keyword>
<dbReference type="SUPFAM" id="SSF48403">
    <property type="entry name" value="Ankyrin repeat"/>
    <property type="match status" value="1"/>
</dbReference>